<dbReference type="KEGG" id="lck:HN018_09010"/>
<dbReference type="SUPFAM" id="SSF51126">
    <property type="entry name" value="Pectin lyase-like"/>
    <property type="match status" value="1"/>
</dbReference>
<reference evidence="2 3" key="1">
    <citation type="journal article" date="2014" name="World J. Microbiol. Biotechnol.">
        <title>Biodiversity and physiological characteristics of Antarctic and Arctic lichens-associated bacteria.</title>
        <authorList>
            <person name="Lee Y.M."/>
            <person name="Kim E.H."/>
            <person name="Lee H.K."/>
            <person name="Hong S.G."/>
        </authorList>
    </citation>
    <scope>NUCLEOTIDE SEQUENCE [LARGE SCALE GENOMIC DNA]</scope>
    <source>
        <strain evidence="2 3">PAMC 26569</strain>
    </source>
</reference>
<protein>
    <recommendedName>
        <fullName evidence="4">Pectate lyase superfamily protein domain-containing protein</fullName>
    </recommendedName>
</protein>
<evidence type="ECO:0000313" key="2">
    <source>
        <dbReference type="EMBL" id="QKE90166.1"/>
    </source>
</evidence>
<name>A0A6M8HPC4_9PROT</name>
<dbReference type="InterPro" id="IPR011050">
    <property type="entry name" value="Pectin_lyase_fold/virulence"/>
</dbReference>
<organism evidence="2 3">
    <name type="scientific">Lichenicola cladoniae</name>
    <dbReference type="NCBI Taxonomy" id="1484109"/>
    <lineage>
        <taxon>Bacteria</taxon>
        <taxon>Pseudomonadati</taxon>
        <taxon>Pseudomonadota</taxon>
        <taxon>Alphaproteobacteria</taxon>
        <taxon>Acetobacterales</taxon>
        <taxon>Acetobacteraceae</taxon>
        <taxon>Lichenicola</taxon>
    </lineage>
</organism>
<gene>
    <name evidence="2" type="ORF">HN018_09010</name>
</gene>
<feature type="region of interest" description="Disordered" evidence="1">
    <location>
        <begin position="374"/>
        <end position="396"/>
    </location>
</feature>
<proteinExistence type="predicted"/>
<keyword evidence="3" id="KW-1185">Reference proteome</keyword>
<dbReference type="AlphaFoldDB" id="A0A6M8HPC4"/>
<sequence>MTSDGTDDAPSVNRAIAAACATQQAVHLSSRIYRLDSQILLADCHVNVTGAGWQEPAGGKIASGTVLHVTFLNKPVIQIIGNSSSGSIWSDIAAYEDQPVTASDWKPREYGYLFDVERIGGGITIQRIMCMNCTLGIRIHTAGRTIVRDFFGQFFDNEIYADKNFDGSVIDNARNWPWWSQSPQILSYQISHLDTFILGREDDLQAANLFTYAARSGLKLITTPGEGPCINNSCKVPGGSATMIHIGLAKFEACKWGIWSVTSPSYFDEGSIRLDFFSYQGQDPSVTTPAQIPAASAIKEDGWQTQISAGLLKADFIDKYLIDDTDGTAATNFVFDAAFVNFSHGQARVYYLNAPRYPSTVAIGIVPQVYAPSPVKSAPQPPESRGIVSWPSLTPR</sequence>
<dbReference type="Proteomes" id="UP000500767">
    <property type="component" value="Chromosome"/>
</dbReference>
<dbReference type="EMBL" id="CP053708">
    <property type="protein sequence ID" value="QKE90166.1"/>
    <property type="molecule type" value="Genomic_DNA"/>
</dbReference>
<accession>A0A6M8HPC4</accession>
<evidence type="ECO:0000313" key="3">
    <source>
        <dbReference type="Proteomes" id="UP000500767"/>
    </source>
</evidence>
<dbReference type="RefSeq" id="WP_171835882.1">
    <property type="nucleotide sequence ID" value="NZ_CP053708.1"/>
</dbReference>
<evidence type="ECO:0008006" key="4">
    <source>
        <dbReference type="Google" id="ProtNLM"/>
    </source>
</evidence>
<dbReference type="InterPro" id="IPR012334">
    <property type="entry name" value="Pectin_lyas_fold"/>
</dbReference>
<evidence type="ECO:0000256" key="1">
    <source>
        <dbReference type="SAM" id="MobiDB-lite"/>
    </source>
</evidence>
<dbReference type="Gene3D" id="2.160.20.10">
    <property type="entry name" value="Single-stranded right-handed beta-helix, Pectin lyase-like"/>
    <property type="match status" value="1"/>
</dbReference>